<dbReference type="Proteomes" id="UP000694925">
    <property type="component" value="Unplaced"/>
</dbReference>
<reference evidence="4" key="1">
    <citation type="submission" date="2025-08" db="UniProtKB">
        <authorList>
            <consortium name="RefSeq"/>
        </authorList>
    </citation>
    <scope>IDENTIFICATION</scope>
    <source>
        <tissue evidence="4">Whole body</tissue>
    </source>
</reference>
<evidence type="ECO:0000256" key="1">
    <source>
        <dbReference type="SAM" id="Coils"/>
    </source>
</evidence>
<organism evidence="3 4">
    <name type="scientific">Ceratina calcarata</name>
    <dbReference type="NCBI Taxonomy" id="156304"/>
    <lineage>
        <taxon>Eukaryota</taxon>
        <taxon>Metazoa</taxon>
        <taxon>Ecdysozoa</taxon>
        <taxon>Arthropoda</taxon>
        <taxon>Hexapoda</taxon>
        <taxon>Insecta</taxon>
        <taxon>Pterygota</taxon>
        <taxon>Neoptera</taxon>
        <taxon>Endopterygota</taxon>
        <taxon>Hymenoptera</taxon>
        <taxon>Apocrita</taxon>
        <taxon>Aculeata</taxon>
        <taxon>Apoidea</taxon>
        <taxon>Anthophila</taxon>
        <taxon>Apidae</taxon>
        <taxon>Ceratina</taxon>
        <taxon>Zadontomerus</taxon>
    </lineage>
</organism>
<dbReference type="RefSeq" id="XP_017877428.1">
    <property type="nucleotide sequence ID" value="XM_018021939.2"/>
</dbReference>
<protein>
    <submittedName>
        <fullName evidence="4">Uncharacterized protein LOC108623431</fullName>
    </submittedName>
</protein>
<feature type="compositionally biased region" description="Basic residues" evidence="2">
    <location>
        <begin position="31"/>
        <end position="41"/>
    </location>
</feature>
<feature type="region of interest" description="Disordered" evidence="2">
    <location>
        <begin position="100"/>
        <end position="182"/>
    </location>
</feature>
<keyword evidence="3" id="KW-1185">Reference proteome</keyword>
<feature type="compositionally biased region" description="Low complexity" evidence="2">
    <location>
        <begin position="581"/>
        <end position="593"/>
    </location>
</feature>
<feature type="compositionally biased region" description="Basic residues" evidence="2">
    <location>
        <begin position="8"/>
        <end position="20"/>
    </location>
</feature>
<feature type="coiled-coil region" evidence="1">
    <location>
        <begin position="336"/>
        <end position="370"/>
    </location>
</feature>
<feature type="compositionally biased region" description="Basic and acidic residues" evidence="2">
    <location>
        <begin position="100"/>
        <end position="164"/>
    </location>
</feature>
<feature type="region of interest" description="Disordered" evidence="2">
    <location>
        <begin position="577"/>
        <end position="608"/>
    </location>
</feature>
<evidence type="ECO:0000256" key="2">
    <source>
        <dbReference type="SAM" id="MobiDB-lite"/>
    </source>
</evidence>
<sequence length="728" mass="85015">MGESRSGRSGKRQRSSRRVNKSSSDTELAQSRRKSRKKKSKEKWPLVEGLTVDELARYRRRRVHGQPDNLRLHPEADNEDLVSEYREAFRARSEEFLKESTWLDKRSEEIQEEDSIKKEPEGKREEGQTELPVADKKASPSRIDDDRTMETENAKVTDHTDLPKRPPLNRRGKTLKRDGDLYPESETYSSYVAYEGQHRPELARRATALKMEGDFETSTEQCEKFIQWLNVTRPELMRVPTNLKLEGEFETSTENHENYVPFVGVRRPELLRQNTHLKLEGKSNFVPEYADVFKKHNNKERPQPVKPNARLKTGKSFFQSTENADSFIDSRETQLMSELNKHIEEEEKALKQKQSRDEEMKELISRLEDLKYPPLEIPEYKDAYKNFPRERPTIVKPEDEIGRADGSKIPSSPTSKFPTKIDQDPEYKSKYLDHQKDPPVYRKPPLALRSTVAPLEHSSRFGRQDCKRRDEFTSEVRAQYVPYGRIPRVETLKMPANLRLEGNLDLEPEYRMAYCTRRDSQLQTGARMHRGRDRSLSGSRRKENYWLNNNAEQFGFMNAAEEQDAFQVLNTRVHEDNVCERPPSSSRRCSKSSQTQLSTTECNKLDRSTSPTYRLHVCNVDDEPRGFRRKRSPSLQSSERTHNPPTDRILQTDPIRPYSPSFGKTPKQHANGQSFVVLDNAVFDANKNEIRRRRTTDRNYNIDGTISRRRTKTPANWMPPWYDNTTTI</sequence>
<feature type="compositionally biased region" description="Polar residues" evidence="2">
    <location>
        <begin position="594"/>
        <end position="608"/>
    </location>
</feature>
<feature type="region of interest" description="Disordered" evidence="2">
    <location>
        <begin position="398"/>
        <end position="422"/>
    </location>
</feature>
<gene>
    <name evidence="4" type="primary">LOC108623431</name>
</gene>
<accession>A0AAJ7N4M9</accession>
<feature type="region of interest" description="Disordered" evidence="2">
    <location>
        <begin position="624"/>
        <end position="654"/>
    </location>
</feature>
<name>A0AAJ7N4M9_9HYME</name>
<dbReference type="AlphaFoldDB" id="A0AAJ7N4M9"/>
<evidence type="ECO:0000313" key="3">
    <source>
        <dbReference type="Proteomes" id="UP000694925"/>
    </source>
</evidence>
<feature type="region of interest" description="Disordered" evidence="2">
    <location>
        <begin position="1"/>
        <end position="46"/>
    </location>
</feature>
<proteinExistence type="predicted"/>
<keyword evidence="1" id="KW-0175">Coiled coil</keyword>
<dbReference type="GeneID" id="108623431"/>
<dbReference type="KEGG" id="ccal:108623431"/>
<evidence type="ECO:0000313" key="4">
    <source>
        <dbReference type="RefSeq" id="XP_017877428.1"/>
    </source>
</evidence>